<dbReference type="Proteomes" id="UP000622707">
    <property type="component" value="Unassembled WGS sequence"/>
</dbReference>
<dbReference type="GO" id="GO:0005524">
    <property type="term" value="F:ATP binding"/>
    <property type="evidence" value="ECO:0007669"/>
    <property type="project" value="UniProtKB-KW"/>
</dbReference>
<accession>A0ABS1JKW0</accession>
<evidence type="ECO:0000313" key="2">
    <source>
        <dbReference type="EMBL" id="MBL0424865.1"/>
    </source>
</evidence>
<dbReference type="InterPro" id="IPR038461">
    <property type="entry name" value="Schlafen_AlbA_2_dom_sf"/>
</dbReference>
<evidence type="ECO:0000313" key="3">
    <source>
        <dbReference type="Proteomes" id="UP000622707"/>
    </source>
</evidence>
<reference evidence="2 3" key="1">
    <citation type="journal article" date="2017" name="Int. J. Syst. Evol. Microbiol.">
        <title>Ramlibacter alkalitolerans sp. nov., alkali-tolerant bacterium isolated from soil of ginseng.</title>
        <authorList>
            <person name="Lee D.H."/>
            <person name="Cha C.J."/>
        </authorList>
    </citation>
    <scope>NUCLEOTIDE SEQUENCE [LARGE SCALE GENOMIC DNA]</scope>
    <source>
        <strain evidence="2 3">KACC 19305</strain>
    </source>
</reference>
<keyword evidence="2" id="KW-0067">ATP-binding</keyword>
<dbReference type="InterPro" id="IPR007421">
    <property type="entry name" value="Schlafen_AlbA_2_dom"/>
</dbReference>
<dbReference type="Pfam" id="PF04326">
    <property type="entry name" value="SLFN_AlbA_2"/>
    <property type="match status" value="1"/>
</dbReference>
<protein>
    <submittedName>
        <fullName evidence="2">ATP-binding protein</fullName>
    </submittedName>
</protein>
<organism evidence="2 3">
    <name type="scientific">Ramlibacter alkalitolerans</name>
    <dbReference type="NCBI Taxonomy" id="2039631"/>
    <lineage>
        <taxon>Bacteria</taxon>
        <taxon>Pseudomonadati</taxon>
        <taxon>Pseudomonadota</taxon>
        <taxon>Betaproteobacteria</taxon>
        <taxon>Burkholderiales</taxon>
        <taxon>Comamonadaceae</taxon>
        <taxon>Ramlibacter</taxon>
    </lineage>
</organism>
<keyword evidence="2" id="KW-0547">Nucleotide-binding</keyword>
<dbReference type="PANTHER" id="PTHR30595">
    <property type="entry name" value="GLPR-RELATED TRANSCRIPTIONAL REPRESSOR"/>
    <property type="match status" value="1"/>
</dbReference>
<comment type="caution">
    <text evidence="2">The sequence shown here is derived from an EMBL/GenBank/DDBJ whole genome shotgun (WGS) entry which is preliminary data.</text>
</comment>
<dbReference type="Gene3D" id="3.30.950.30">
    <property type="entry name" value="Schlafen, AAA domain"/>
    <property type="match status" value="1"/>
</dbReference>
<sequence>MNPIPYQDAVPLELRQQLQSTWSNAMFSRRAVAVRDTVTQSWVLLGCVLRPERSASMPPAAQCFAYEDALLSVDWMTAAECEAFLDSLVTGVVRLAGTVIAINRSPGCESQRVAIQNSWMDEPGVVFTLRPRIQPNPYFRRLLLRGAPYYPDPYEAARDWLRLREYHRETDARKGHFMVLLPETRAFIKSFEWRNEQELALEVIGPAAQSSQLFAKGAYWCGHGIDQFEVPVQGSTAVVNLPQDVQRLELFLLGADGTVFEHHLERIGDPGATRFLGGRRAGESHRVHHALREGEGVRIEFKEFVDLPKHREPVKDKDKLHQVLRTVAAFANTEGGTLFIGISDDCRVVGVDEFARVWTQAPLEQALEAYAGALRTRIRDAMQAPLAVSTSSIGVDDRVVLALDVPRSPSPVSLKSDGRLYERRGASNIAVPPAEWRRRWPSTP</sequence>
<feature type="domain" description="Schlafen AlbA-2" evidence="1">
    <location>
        <begin position="295"/>
        <end position="430"/>
    </location>
</feature>
<dbReference type="RefSeq" id="WP_201688093.1">
    <property type="nucleotide sequence ID" value="NZ_JAEQND010000003.1"/>
</dbReference>
<dbReference type="EMBL" id="JAEQND010000003">
    <property type="protein sequence ID" value="MBL0424865.1"/>
    <property type="molecule type" value="Genomic_DNA"/>
</dbReference>
<keyword evidence="3" id="KW-1185">Reference proteome</keyword>
<gene>
    <name evidence="2" type="ORF">JI746_07075</name>
</gene>
<proteinExistence type="predicted"/>
<name>A0ABS1JKW0_9BURK</name>
<dbReference type="PANTHER" id="PTHR30595:SF6">
    <property type="entry name" value="SCHLAFEN ALBA-2 DOMAIN-CONTAINING PROTEIN"/>
    <property type="match status" value="1"/>
</dbReference>
<evidence type="ECO:0000259" key="1">
    <source>
        <dbReference type="Pfam" id="PF04326"/>
    </source>
</evidence>